<comment type="caution">
    <text evidence="2">The sequence shown here is derived from an EMBL/GenBank/DDBJ whole genome shotgun (WGS) entry which is preliminary data.</text>
</comment>
<gene>
    <name evidence="2" type="ORF">LCGC14_2747840</name>
</gene>
<reference evidence="2" key="1">
    <citation type="journal article" date="2015" name="Nature">
        <title>Complex archaea that bridge the gap between prokaryotes and eukaryotes.</title>
        <authorList>
            <person name="Spang A."/>
            <person name="Saw J.H."/>
            <person name="Jorgensen S.L."/>
            <person name="Zaremba-Niedzwiedzka K."/>
            <person name="Martijn J."/>
            <person name="Lind A.E."/>
            <person name="van Eijk R."/>
            <person name="Schleper C."/>
            <person name="Guy L."/>
            <person name="Ettema T.J."/>
        </authorList>
    </citation>
    <scope>NUCLEOTIDE SEQUENCE</scope>
</reference>
<accession>A0A0F9BUB1</accession>
<protein>
    <submittedName>
        <fullName evidence="2">Uncharacterized protein</fullName>
    </submittedName>
</protein>
<feature type="compositionally biased region" description="Basic and acidic residues" evidence="1">
    <location>
        <begin position="16"/>
        <end position="30"/>
    </location>
</feature>
<proteinExistence type="predicted"/>
<sequence length="49" mass="5470">MYAYVTDELVRAITREREEEARQTRPHAENGPKIAPTVTPATVSPASRC</sequence>
<dbReference type="EMBL" id="LAZR01050163">
    <property type="protein sequence ID" value="KKK87976.1"/>
    <property type="molecule type" value="Genomic_DNA"/>
</dbReference>
<dbReference type="AlphaFoldDB" id="A0A0F9BUB1"/>
<feature type="region of interest" description="Disordered" evidence="1">
    <location>
        <begin position="16"/>
        <end position="49"/>
    </location>
</feature>
<name>A0A0F9BUB1_9ZZZZ</name>
<feature type="compositionally biased region" description="Polar residues" evidence="1">
    <location>
        <begin position="39"/>
        <end position="49"/>
    </location>
</feature>
<organism evidence="2">
    <name type="scientific">marine sediment metagenome</name>
    <dbReference type="NCBI Taxonomy" id="412755"/>
    <lineage>
        <taxon>unclassified sequences</taxon>
        <taxon>metagenomes</taxon>
        <taxon>ecological metagenomes</taxon>
    </lineage>
</organism>
<evidence type="ECO:0000313" key="2">
    <source>
        <dbReference type="EMBL" id="KKK87976.1"/>
    </source>
</evidence>
<evidence type="ECO:0000256" key="1">
    <source>
        <dbReference type="SAM" id="MobiDB-lite"/>
    </source>
</evidence>